<evidence type="ECO:0000259" key="4">
    <source>
        <dbReference type="Pfam" id="PF00291"/>
    </source>
</evidence>
<dbReference type="GO" id="GO:0044272">
    <property type="term" value="P:sulfur compound biosynthetic process"/>
    <property type="evidence" value="ECO:0007669"/>
    <property type="project" value="UniProtKB-ARBA"/>
</dbReference>
<dbReference type="PANTHER" id="PTHR10314">
    <property type="entry name" value="CYSTATHIONINE BETA-SYNTHASE"/>
    <property type="match status" value="1"/>
</dbReference>
<dbReference type="Pfam" id="PF00291">
    <property type="entry name" value="PALP"/>
    <property type="match status" value="1"/>
</dbReference>
<feature type="non-terminal residue" evidence="5">
    <location>
        <position position="97"/>
    </location>
</feature>
<dbReference type="InterPro" id="IPR050214">
    <property type="entry name" value="Cys_Synth/Cystath_Beta-Synth"/>
</dbReference>
<sequence length="97" mass="10400">QYRNPSNPLAHYDTTAEEILEQCEGKVHMVVLGAGTGGTMTGIARKMKEKCPECKIVGADPEGSIVALPSELNTTDDMAIEVEGIGHDFIPTVLDRS</sequence>
<dbReference type="InterPro" id="IPR036052">
    <property type="entry name" value="TrpB-like_PALP_sf"/>
</dbReference>
<accession>A0A7K5YSH7</accession>
<keyword evidence="6" id="KW-1185">Reference proteome</keyword>
<evidence type="ECO:0000313" key="6">
    <source>
        <dbReference type="Proteomes" id="UP000522270"/>
    </source>
</evidence>
<evidence type="ECO:0000256" key="3">
    <source>
        <dbReference type="ARBA" id="ARBA00022898"/>
    </source>
</evidence>
<dbReference type="SUPFAM" id="SSF53686">
    <property type="entry name" value="Tryptophan synthase beta subunit-like PLP-dependent enzymes"/>
    <property type="match status" value="1"/>
</dbReference>
<dbReference type="GO" id="GO:0006534">
    <property type="term" value="P:cysteine metabolic process"/>
    <property type="evidence" value="ECO:0007669"/>
    <property type="project" value="UniProtKB-ARBA"/>
</dbReference>
<dbReference type="GO" id="GO:0009069">
    <property type="term" value="P:serine family amino acid metabolic process"/>
    <property type="evidence" value="ECO:0007669"/>
    <property type="project" value="UniProtKB-ARBA"/>
</dbReference>
<dbReference type="FunFam" id="3.40.50.1100:FF:000118">
    <property type="entry name" value="Related to CYS4-cystathionine beta-synthase"/>
    <property type="match status" value="1"/>
</dbReference>
<name>A0A7K5YSH7_9AVES</name>
<dbReference type="OrthoDB" id="728at2759"/>
<feature type="non-terminal residue" evidence="5">
    <location>
        <position position="1"/>
    </location>
</feature>
<gene>
    <name evidence="5" type="primary">Cbs_1</name>
    <name evidence="5" type="ORF">PTEBUR_R06621</name>
</gene>
<comment type="cofactor">
    <cofactor evidence="1">
        <name>pyridoxal 5'-phosphate</name>
        <dbReference type="ChEBI" id="CHEBI:597326"/>
    </cofactor>
</comment>
<dbReference type="Proteomes" id="UP000522270">
    <property type="component" value="Unassembled WGS sequence"/>
</dbReference>
<evidence type="ECO:0000256" key="1">
    <source>
        <dbReference type="ARBA" id="ARBA00001933"/>
    </source>
</evidence>
<evidence type="ECO:0000256" key="2">
    <source>
        <dbReference type="ARBA" id="ARBA00007103"/>
    </source>
</evidence>
<protein>
    <submittedName>
        <fullName evidence="5">CBS synthase</fullName>
    </submittedName>
</protein>
<evidence type="ECO:0000313" key="5">
    <source>
        <dbReference type="EMBL" id="NWU68217.1"/>
    </source>
</evidence>
<comment type="caution">
    <text evidence="5">The sequence shown here is derived from an EMBL/GenBank/DDBJ whole genome shotgun (WGS) entry which is preliminary data.</text>
</comment>
<organism evidence="5 6">
    <name type="scientific">Pterocles burchelli</name>
    <dbReference type="NCBI Taxonomy" id="2585816"/>
    <lineage>
        <taxon>Eukaryota</taxon>
        <taxon>Metazoa</taxon>
        <taxon>Chordata</taxon>
        <taxon>Craniata</taxon>
        <taxon>Vertebrata</taxon>
        <taxon>Euteleostomi</taxon>
        <taxon>Archelosauria</taxon>
        <taxon>Archosauria</taxon>
        <taxon>Dinosauria</taxon>
        <taxon>Saurischia</taxon>
        <taxon>Theropoda</taxon>
        <taxon>Coelurosauria</taxon>
        <taxon>Aves</taxon>
        <taxon>Neognathae</taxon>
        <taxon>Neoaves</taxon>
        <taxon>Columbimorphae</taxon>
        <taxon>Pterocliformes</taxon>
        <taxon>Pteroclidae</taxon>
        <taxon>Pterocles</taxon>
    </lineage>
</organism>
<feature type="domain" description="Tryptophan synthase beta chain-like PALP" evidence="4">
    <location>
        <begin position="1"/>
        <end position="93"/>
    </location>
</feature>
<dbReference type="InterPro" id="IPR001926">
    <property type="entry name" value="TrpB-like_PALP"/>
</dbReference>
<dbReference type="Gene3D" id="3.40.50.1100">
    <property type="match status" value="1"/>
</dbReference>
<keyword evidence="3" id="KW-0663">Pyridoxal phosphate</keyword>
<comment type="similarity">
    <text evidence="2">Belongs to the cysteine synthase/cystathionine beta-synthase family.</text>
</comment>
<dbReference type="AlphaFoldDB" id="A0A7K5YSH7"/>
<proteinExistence type="inferred from homology"/>
<dbReference type="EMBL" id="VYZE01000629">
    <property type="protein sequence ID" value="NWU68217.1"/>
    <property type="molecule type" value="Genomic_DNA"/>
</dbReference>
<reference evidence="5 6" key="1">
    <citation type="submission" date="2019-09" db="EMBL/GenBank/DDBJ databases">
        <title>Bird 10,000 Genomes (B10K) Project - Family phase.</title>
        <authorList>
            <person name="Zhang G."/>
        </authorList>
    </citation>
    <scope>NUCLEOTIDE SEQUENCE [LARGE SCALE GENOMIC DNA]</scope>
    <source>
        <strain evidence="5">B10K-DU-027-49</strain>
        <tissue evidence="5">Muscle</tissue>
    </source>
</reference>